<dbReference type="NCBIfam" id="NF003657">
    <property type="entry name" value="PRK05289.1"/>
    <property type="match status" value="1"/>
</dbReference>
<feature type="region of interest" description="Disordered" evidence="6">
    <location>
        <begin position="1"/>
        <end position="26"/>
    </location>
</feature>
<keyword evidence="9" id="KW-1185">Reference proteome</keyword>
<evidence type="ECO:0000259" key="7">
    <source>
        <dbReference type="Pfam" id="PF13720"/>
    </source>
</evidence>
<dbReference type="InterPro" id="IPR010137">
    <property type="entry name" value="Lipid_A_LpxA"/>
</dbReference>
<gene>
    <name evidence="8" type="primary">lpxA</name>
    <name evidence="8" type="ORF">FEV09_01700</name>
</gene>
<comment type="caution">
    <text evidence="8">The sequence shown here is derived from an EMBL/GenBank/DDBJ whole genome shotgun (WGS) entry which is preliminary data.</text>
</comment>
<evidence type="ECO:0000256" key="1">
    <source>
        <dbReference type="ARBA" id="ARBA00022516"/>
    </source>
</evidence>
<dbReference type="GO" id="GO:0031470">
    <property type="term" value="C:carboxysome"/>
    <property type="evidence" value="ECO:0007669"/>
    <property type="project" value="UniProtKB-ARBA"/>
</dbReference>
<dbReference type="InterPro" id="IPR001451">
    <property type="entry name" value="Hexapep"/>
</dbReference>
<dbReference type="RefSeq" id="WP_009625300.1">
    <property type="nucleotide sequence ID" value="NZ_VBTY01000008.1"/>
</dbReference>
<dbReference type="AlphaFoldDB" id="A0A9X4M461"/>
<dbReference type="GO" id="GO:0043886">
    <property type="term" value="F:structural constituent of carboxysome shell"/>
    <property type="evidence" value="ECO:0007669"/>
    <property type="project" value="UniProtKB-ARBA"/>
</dbReference>
<dbReference type="PANTHER" id="PTHR43480:SF1">
    <property type="entry name" value="ACYL-[ACYL-CARRIER-PROTEIN]--UDP-N-ACETYLGLUCOSAMINE O-ACYLTRANSFERASE, MITOCHONDRIAL-RELATED"/>
    <property type="match status" value="1"/>
</dbReference>
<dbReference type="InterPro" id="IPR037157">
    <property type="entry name" value="Acetyltransf_C_sf"/>
</dbReference>
<keyword evidence="2" id="KW-0441">Lipid A biosynthesis</keyword>
<keyword evidence="3 8" id="KW-0808">Transferase</keyword>
<dbReference type="Pfam" id="PF13720">
    <property type="entry name" value="Acetyltransf_11"/>
    <property type="match status" value="1"/>
</dbReference>
<dbReference type="Pfam" id="PF00132">
    <property type="entry name" value="Hexapep"/>
    <property type="match status" value="1"/>
</dbReference>
<dbReference type="GO" id="GO:0016020">
    <property type="term" value="C:membrane"/>
    <property type="evidence" value="ECO:0007669"/>
    <property type="project" value="GOC"/>
</dbReference>
<evidence type="ECO:0000256" key="5">
    <source>
        <dbReference type="ARBA" id="ARBA00023315"/>
    </source>
</evidence>
<evidence type="ECO:0000313" key="9">
    <source>
        <dbReference type="Proteomes" id="UP001152872"/>
    </source>
</evidence>
<name>A0A9X4M461_9CYAN</name>
<dbReference type="SUPFAM" id="SSF51161">
    <property type="entry name" value="Trimeric LpxA-like enzymes"/>
    <property type="match status" value="1"/>
</dbReference>
<organism evidence="8 9">
    <name type="scientific">Pseudanabaena catenata USMAC16</name>
    <dbReference type="NCBI Taxonomy" id="1855837"/>
    <lineage>
        <taxon>Bacteria</taxon>
        <taxon>Bacillati</taxon>
        <taxon>Cyanobacteriota</taxon>
        <taxon>Cyanophyceae</taxon>
        <taxon>Pseudanabaenales</taxon>
        <taxon>Pseudanabaenaceae</taxon>
        <taxon>Pseudanabaena</taxon>
    </lineage>
</organism>
<evidence type="ECO:0000313" key="8">
    <source>
        <dbReference type="EMBL" id="MDG3493262.1"/>
    </source>
</evidence>
<dbReference type="InterPro" id="IPR029098">
    <property type="entry name" value="Acetyltransf_C"/>
</dbReference>
<accession>A0A9X4M461</accession>
<dbReference type="Gene3D" id="2.160.10.10">
    <property type="entry name" value="Hexapeptide repeat proteins"/>
    <property type="match status" value="1"/>
</dbReference>
<protein>
    <submittedName>
        <fullName evidence="8">Acyl-ACP--UDP-N-acetylglucosamine O-acyltransferase</fullName>
        <ecNumber evidence="8">2.3.1.129</ecNumber>
    </submittedName>
</protein>
<evidence type="ECO:0000256" key="3">
    <source>
        <dbReference type="ARBA" id="ARBA00022679"/>
    </source>
</evidence>
<dbReference type="Proteomes" id="UP001152872">
    <property type="component" value="Unassembled WGS sequence"/>
</dbReference>
<dbReference type="EC" id="2.3.1.129" evidence="8"/>
<proteinExistence type="predicted"/>
<reference evidence="8" key="1">
    <citation type="submission" date="2019-05" db="EMBL/GenBank/DDBJ databases">
        <title>Whole genome sequencing of Pseudanabaena catenata USMAC16.</title>
        <authorList>
            <person name="Khan Z."/>
            <person name="Omar W.M."/>
            <person name="Convey P."/>
            <person name="Merican F."/>
            <person name="Najimudin N."/>
        </authorList>
    </citation>
    <scope>NUCLEOTIDE SEQUENCE</scope>
    <source>
        <strain evidence="8">USMAC16</strain>
    </source>
</reference>
<dbReference type="CDD" id="cd03351">
    <property type="entry name" value="LbH_UDP-GlcNAc_AT"/>
    <property type="match status" value="1"/>
</dbReference>
<dbReference type="GO" id="GO:0009245">
    <property type="term" value="P:lipid A biosynthetic process"/>
    <property type="evidence" value="ECO:0007669"/>
    <property type="project" value="UniProtKB-KW"/>
</dbReference>
<keyword evidence="4" id="KW-0443">Lipid metabolism</keyword>
<evidence type="ECO:0000256" key="4">
    <source>
        <dbReference type="ARBA" id="ARBA00023098"/>
    </source>
</evidence>
<evidence type="ECO:0000256" key="2">
    <source>
        <dbReference type="ARBA" id="ARBA00022556"/>
    </source>
</evidence>
<keyword evidence="5 8" id="KW-0012">Acyltransferase</keyword>
<feature type="domain" description="UDP N-acetylglucosamine O-acyltransferase C-terminal" evidence="7">
    <location>
        <begin position="199"/>
        <end position="281"/>
    </location>
</feature>
<dbReference type="Gene3D" id="1.20.1180.10">
    <property type="entry name" value="Udp N-acetylglucosamine O-acyltransferase, C-terminal domain"/>
    <property type="match status" value="1"/>
</dbReference>
<keyword evidence="1" id="KW-0444">Lipid biosynthesis</keyword>
<dbReference type="EMBL" id="VBTY01000008">
    <property type="protein sequence ID" value="MDG3493262.1"/>
    <property type="molecule type" value="Genomic_DNA"/>
</dbReference>
<evidence type="ECO:0000256" key="6">
    <source>
        <dbReference type="SAM" id="MobiDB-lite"/>
    </source>
</evidence>
<dbReference type="PANTHER" id="PTHR43480">
    <property type="entry name" value="ACYL-[ACYL-CARRIER-PROTEIN]--UDP-N-ACETYLGLUCOSAMINE O-ACYLTRANSFERASE"/>
    <property type="match status" value="1"/>
</dbReference>
<sequence length="296" mass="32861">MPNTKPDNKPDNKPDTEPNTKPDRNITIHPRAIVHPNAKIGEGTSIGADAIVDEFVEIGDRCEIRARAIVTGHTKIGNDNQIGYGAIVGSEPQDTSYKGAISFVEIGDRNILREYVTVNRGTKEGSATKIGNDNLLFTGAHIAHNCEIGNRVIIVNNVLLAGYVEVHDHAFMGGDSVVHQFTRIGSYAMIRGQTRLGMDVPPYCMAVDTNMVFGLNRLGLRRNGFNHERRRAILSAYEVIYKSSRNRSQAIAFLETAPEFIDNPDIQMFCSFIKNSRRGICKLYEKGASRIEDDRE</sequence>
<dbReference type="PIRSF" id="PIRSF000456">
    <property type="entry name" value="UDP-GlcNAc_acltr"/>
    <property type="match status" value="1"/>
</dbReference>
<dbReference type="NCBIfam" id="TIGR01852">
    <property type="entry name" value="lipid_A_lpxA"/>
    <property type="match status" value="1"/>
</dbReference>
<dbReference type="GO" id="GO:0008780">
    <property type="term" value="F:acyl-[acyl-carrier-protein]-UDP-N-acetylglucosamine O-acyltransferase activity"/>
    <property type="evidence" value="ECO:0007669"/>
    <property type="project" value="UniProtKB-EC"/>
</dbReference>
<dbReference type="InterPro" id="IPR011004">
    <property type="entry name" value="Trimer_LpxA-like_sf"/>
</dbReference>